<dbReference type="PANTHER" id="PTHR36505">
    <property type="entry name" value="BLR1072 PROTEIN"/>
    <property type="match status" value="1"/>
</dbReference>
<dbReference type="Pfam" id="PF05239">
    <property type="entry name" value="PRC"/>
    <property type="match status" value="1"/>
</dbReference>
<proteinExistence type="predicted"/>
<keyword evidence="5" id="KW-1185">Reference proteome</keyword>
<feature type="compositionally biased region" description="Polar residues" evidence="1">
    <location>
        <begin position="116"/>
        <end position="127"/>
    </location>
</feature>
<sequence>MLKQSLAACLLAGAALSPAAAQTSAPANQAAQTGAQQDKVRFVEKLQGQQFRSSDLLGQTVYNLQNEDIGDIGDLVLDRDGQVAAVVIDVGGFLGIGANEVAVPMNALKFEPQAEGTASSDPNSATGRSAASGPEAPASGAGAAGANTQTSARNPAVNQSGTMRSSEAANTSANNANSMMGGNDTLRARIVLSTTRQDLQGAPKFSDDTGGQSGQRQ</sequence>
<evidence type="ECO:0000313" key="5">
    <source>
        <dbReference type="Proteomes" id="UP001595796"/>
    </source>
</evidence>
<feature type="compositionally biased region" description="Low complexity" evidence="1">
    <location>
        <begin position="129"/>
        <end position="146"/>
    </location>
</feature>
<feature type="chain" id="PRO_5046556853" evidence="2">
    <location>
        <begin position="22"/>
        <end position="217"/>
    </location>
</feature>
<feature type="compositionally biased region" description="Low complexity" evidence="1">
    <location>
        <begin position="165"/>
        <end position="178"/>
    </location>
</feature>
<evidence type="ECO:0000256" key="2">
    <source>
        <dbReference type="SAM" id="SignalP"/>
    </source>
</evidence>
<keyword evidence="2" id="KW-0732">Signal</keyword>
<dbReference type="EMBL" id="JBHSJF010000006">
    <property type="protein sequence ID" value="MFC5068061.1"/>
    <property type="molecule type" value="Genomic_DNA"/>
</dbReference>
<feature type="compositionally biased region" description="Polar residues" evidence="1">
    <location>
        <begin position="147"/>
        <end position="164"/>
    </location>
</feature>
<protein>
    <submittedName>
        <fullName evidence="4">PRC-barrel domain-containing protein</fullName>
    </submittedName>
</protein>
<dbReference type="InterPro" id="IPR027275">
    <property type="entry name" value="PRC-brl_dom"/>
</dbReference>
<organism evidence="4 5">
    <name type="scientific">Flaviflagellibacter deserti</name>
    <dbReference type="NCBI Taxonomy" id="2267266"/>
    <lineage>
        <taxon>Bacteria</taxon>
        <taxon>Pseudomonadati</taxon>
        <taxon>Pseudomonadota</taxon>
        <taxon>Alphaproteobacteria</taxon>
        <taxon>Hyphomicrobiales</taxon>
        <taxon>Flaviflagellibacter</taxon>
    </lineage>
</organism>
<evidence type="ECO:0000313" key="4">
    <source>
        <dbReference type="EMBL" id="MFC5068061.1"/>
    </source>
</evidence>
<reference evidence="5" key="1">
    <citation type="journal article" date="2019" name="Int. J. Syst. Evol. Microbiol.">
        <title>The Global Catalogue of Microorganisms (GCM) 10K type strain sequencing project: providing services to taxonomists for standard genome sequencing and annotation.</title>
        <authorList>
            <consortium name="The Broad Institute Genomics Platform"/>
            <consortium name="The Broad Institute Genome Sequencing Center for Infectious Disease"/>
            <person name="Wu L."/>
            <person name="Ma J."/>
        </authorList>
    </citation>
    <scope>NUCLEOTIDE SEQUENCE [LARGE SCALE GENOMIC DNA]</scope>
    <source>
        <strain evidence="5">CGMCC 1.16444</strain>
    </source>
</reference>
<comment type="caution">
    <text evidence="4">The sequence shown here is derived from an EMBL/GenBank/DDBJ whole genome shotgun (WGS) entry which is preliminary data.</text>
</comment>
<dbReference type="Proteomes" id="UP001595796">
    <property type="component" value="Unassembled WGS sequence"/>
</dbReference>
<feature type="signal peptide" evidence="2">
    <location>
        <begin position="1"/>
        <end position="21"/>
    </location>
</feature>
<dbReference type="InterPro" id="IPR011033">
    <property type="entry name" value="PRC_barrel-like_sf"/>
</dbReference>
<dbReference type="RefSeq" id="WP_114957561.1">
    <property type="nucleotide sequence ID" value="NZ_JBHSJF010000006.1"/>
</dbReference>
<accession>A0ABV9Z1P9</accession>
<feature type="domain" description="PRC-barrel" evidence="3">
    <location>
        <begin position="50"/>
        <end position="107"/>
    </location>
</feature>
<evidence type="ECO:0000256" key="1">
    <source>
        <dbReference type="SAM" id="MobiDB-lite"/>
    </source>
</evidence>
<evidence type="ECO:0000259" key="3">
    <source>
        <dbReference type="Pfam" id="PF05239"/>
    </source>
</evidence>
<dbReference type="Gene3D" id="2.30.30.240">
    <property type="entry name" value="PRC-barrel domain"/>
    <property type="match status" value="1"/>
</dbReference>
<dbReference type="SUPFAM" id="SSF50346">
    <property type="entry name" value="PRC-barrel domain"/>
    <property type="match status" value="1"/>
</dbReference>
<feature type="region of interest" description="Disordered" evidence="1">
    <location>
        <begin position="113"/>
        <end position="217"/>
    </location>
</feature>
<name>A0ABV9Z1P9_9HYPH</name>
<dbReference type="PANTHER" id="PTHR36505:SF1">
    <property type="entry name" value="BLR1072 PROTEIN"/>
    <property type="match status" value="1"/>
</dbReference>
<gene>
    <name evidence="4" type="ORF">ACFPFW_08520</name>
</gene>